<dbReference type="SUPFAM" id="SSF141086">
    <property type="entry name" value="Agglutinin HPA-like"/>
    <property type="match status" value="1"/>
</dbReference>
<evidence type="ECO:0000313" key="3">
    <source>
        <dbReference type="Proteomes" id="UP001441944"/>
    </source>
</evidence>
<dbReference type="Proteomes" id="UP001441944">
    <property type="component" value="Unassembled WGS sequence"/>
</dbReference>
<dbReference type="PANTHER" id="PTHR46938:SF1">
    <property type="entry name" value="DISCOIDIN-1 SUBUNIT A-RELATED"/>
    <property type="match status" value="1"/>
</dbReference>
<protein>
    <submittedName>
        <fullName evidence="2">H-type lectin domain-containing protein</fullName>
    </submittedName>
</protein>
<dbReference type="RefSeq" id="WP_295451575.1">
    <property type="nucleotide sequence ID" value="NZ_BAABWU010000002.1"/>
</dbReference>
<dbReference type="InterPro" id="IPR019019">
    <property type="entry name" value="H-type_lectin_domain"/>
</dbReference>
<feature type="domain" description="H-type lectin" evidence="1">
    <location>
        <begin position="40"/>
        <end position="104"/>
    </location>
</feature>
<gene>
    <name evidence="2" type="ORF">NBRC116598_07280</name>
</gene>
<proteinExistence type="predicted"/>
<comment type="caution">
    <text evidence="2">The sequence shown here is derived from an EMBL/GenBank/DDBJ whole genome shotgun (WGS) entry which is preliminary data.</text>
</comment>
<evidence type="ECO:0000313" key="2">
    <source>
        <dbReference type="EMBL" id="GAA6195284.1"/>
    </source>
</evidence>
<dbReference type="InterPro" id="IPR052487">
    <property type="entry name" value="Galactose-binding_lectin"/>
</dbReference>
<dbReference type="InterPro" id="IPR037221">
    <property type="entry name" value="H-type_lectin_dom_sf"/>
</dbReference>
<evidence type="ECO:0000259" key="1">
    <source>
        <dbReference type="Pfam" id="PF09458"/>
    </source>
</evidence>
<organism evidence="2 3">
    <name type="scientific">Pseudophaeobacter arcticus</name>
    <dbReference type="NCBI Taxonomy" id="385492"/>
    <lineage>
        <taxon>Bacteria</taxon>
        <taxon>Pseudomonadati</taxon>
        <taxon>Pseudomonadota</taxon>
        <taxon>Alphaproteobacteria</taxon>
        <taxon>Rhodobacterales</taxon>
        <taxon>Paracoccaceae</taxon>
        <taxon>Pseudophaeobacter</taxon>
    </lineage>
</organism>
<accession>A0ABQ0AHC7</accession>
<sequence>MQRLRNPRIGIDQGELVLFSEFDSGGSMWTGEGARERRKLVTFQEAYRRPPAVQVSISLWDMDTSAAIRAELVTENITTTDFEVVFRTWADSRIARLRTAWIAMGELPFDDDWDDVD</sequence>
<name>A0ABQ0AHC7_9RHOB</name>
<dbReference type="PANTHER" id="PTHR46938">
    <property type="entry name" value="DISCOIDIN-1 SUBUNIT A-RELATED-RELATED"/>
    <property type="match status" value="1"/>
</dbReference>
<dbReference type="Pfam" id="PF09458">
    <property type="entry name" value="H_lectin"/>
    <property type="match status" value="1"/>
</dbReference>
<dbReference type="Gene3D" id="2.60.40.2080">
    <property type="match status" value="1"/>
</dbReference>
<dbReference type="EMBL" id="BAABWU010000002">
    <property type="protein sequence ID" value="GAA6195284.1"/>
    <property type="molecule type" value="Genomic_DNA"/>
</dbReference>
<reference evidence="2 3" key="1">
    <citation type="submission" date="2024-04" db="EMBL/GenBank/DDBJ databases">
        <title>Draft genome sequence of Pseudophaeobacter arcticus NBRC 116598.</title>
        <authorList>
            <person name="Miyakawa T."/>
            <person name="Kusuya Y."/>
            <person name="Miura T."/>
        </authorList>
    </citation>
    <scope>NUCLEOTIDE SEQUENCE [LARGE SCALE GENOMIC DNA]</scope>
    <source>
        <strain evidence="2 3">SU-CL00105</strain>
    </source>
</reference>
<keyword evidence="3" id="KW-1185">Reference proteome</keyword>